<dbReference type="InterPro" id="IPR002347">
    <property type="entry name" value="SDR_fam"/>
</dbReference>
<dbReference type="AlphaFoldDB" id="A0A8E2EXD4"/>
<evidence type="ECO:0000313" key="4">
    <source>
        <dbReference type="EMBL" id="OCL06360.1"/>
    </source>
</evidence>
<dbReference type="SUPFAM" id="SSF51735">
    <property type="entry name" value="NAD(P)-binding Rossmann-fold domains"/>
    <property type="match status" value="1"/>
</dbReference>
<dbReference type="PANTHER" id="PTHR24320:SF236">
    <property type="entry name" value="SHORT-CHAIN DEHYDROGENASE-RELATED"/>
    <property type="match status" value="1"/>
</dbReference>
<organism evidence="4 5">
    <name type="scientific">Glonium stellatum</name>
    <dbReference type="NCBI Taxonomy" id="574774"/>
    <lineage>
        <taxon>Eukaryota</taxon>
        <taxon>Fungi</taxon>
        <taxon>Dikarya</taxon>
        <taxon>Ascomycota</taxon>
        <taxon>Pezizomycotina</taxon>
        <taxon>Dothideomycetes</taxon>
        <taxon>Pleosporomycetidae</taxon>
        <taxon>Gloniales</taxon>
        <taxon>Gloniaceae</taxon>
        <taxon>Glonium</taxon>
    </lineage>
</organism>
<evidence type="ECO:0000256" key="3">
    <source>
        <dbReference type="ARBA" id="ARBA00023002"/>
    </source>
</evidence>
<sequence length="326" mass="35281">MSIFSQTFPPSPAFTEKELPDQTGKVVIVTGAASGVGLELAKILYSRNATVYVAARSSSRVDTGIKAIQAASPSSNGRLESFVVDLADLETVKPAVKRFLEKEEKLHVLVHNAAVMVPPAGSRTKHGHDLEMGTNCLGPFLLSVLLEPILRRTAVTENMKKSSHKPVRIVWVSSMISMLTPKGGISFDEAGSPTVLKGMSNYMVSKSGNVFLAAEFAKRLGDDGILSVSLHPGLMRTELQRHISVIERRIMGAVLKPPQFGAYTELYAGFSPDVTATDNGGFFIPWGRKGVIPPHLQKSLKTKAEGGTGISKRFLNWCEAETQQYA</sequence>
<reference evidence="4 5" key="1">
    <citation type="journal article" date="2016" name="Nat. Commun.">
        <title>Ectomycorrhizal ecology is imprinted in the genome of the dominant symbiotic fungus Cenococcum geophilum.</title>
        <authorList>
            <consortium name="DOE Joint Genome Institute"/>
            <person name="Peter M."/>
            <person name="Kohler A."/>
            <person name="Ohm R.A."/>
            <person name="Kuo A."/>
            <person name="Krutzmann J."/>
            <person name="Morin E."/>
            <person name="Arend M."/>
            <person name="Barry K.W."/>
            <person name="Binder M."/>
            <person name="Choi C."/>
            <person name="Clum A."/>
            <person name="Copeland A."/>
            <person name="Grisel N."/>
            <person name="Haridas S."/>
            <person name="Kipfer T."/>
            <person name="LaButti K."/>
            <person name="Lindquist E."/>
            <person name="Lipzen A."/>
            <person name="Maire R."/>
            <person name="Meier B."/>
            <person name="Mihaltcheva S."/>
            <person name="Molinier V."/>
            <person name="Murat C."/>
            <person name="Poggeler S."/>
            <person name="Quandt C.A."/>
            <person name="Sperisen C."/>
            <person name="Tritt A."/>
            <person name="Tisserant E."/>
            <person name="Crous P.W."/>
            <person name="Henrissat B."/>
            <person name="Nehls U."/>
            <person name="Egli S."/>
            <person name="Spatafora J.W."/>
            <person name="Grigoriev I.V."/>
            <person name="Martin F.M."/>
        </authorList>
    </citation>
    <scope>NUCLEOTIDE SEQUENCE [LARGE SCALE GENOMIC DNA]</scope>
    <source>
        <strain evidence="4 5">CBS 207.34</strain>
    </source>
</reference>
<keyword evidence="5" id="KW-1185">Reference proteome</keyword>
<protein>
    <submittedName>
        <fullName evidence="4">Short-chain dehydrogenase</fullName>
    </submittedName>
</protein>
<evidence type="ECO:0000256" key="2">
    <source>
        <dbReference type="ARBA" id="ARBA00022857"/>
    </source>
</evidence>
<dbReference type="EMBL" id="KV750084">
    <property type="protein sequence ID" value="OCL06360.1"/>
    <property type="molecule type" value="Genomic_DNA"/>
</dbReference>
<evidence type="ECO:0000313" key="5">
    <source>
        <dbReference type="Proteomes" id="UP000250140"/>
    </source>
</evidence>
<proteinExistence type="inferred from homology"/>
<keyword evidence="2" id="KW-0521">NADP</keyword>
<gene>
    <name evidence="4" type="ORF">AOQ84DRAFT_321558</name>
</gene>
<dbReference type="OrthoDB" id="191139at2759"/>
<evidence type="ECO:0000256" key="1">
    <source>
        <dbReference type="ARBA" id="ARBA00006484"/>
    </source>
</evidence>
<dbReference type="GO" id="GO:0016491">
    <property type="term" value="F:oxidoreductase activity"/>
    <property type="evidence" value="ECO:0007669"/>
    <property type="project" value="UniProtKB-KW"/>
</dbReference>
<accession>A0A8E2EXD4</accession>
<dbReference type="InterPro" id="IPR036291">
    <property type="entry name" value="NAD(P)-bd_dom_sf"/>
</dbReference>
<dbReference type="Proteomes" id="UP000250140">
    <property type="component" value="Unassembled WGS sequence"/>
</dbReference>
<dbReference type="Gene3D" id="3.40.50.720">
    <property type="entry name" value="NAD(P)-binding Rossmann-like Domain"/>
    <property type="match status" value="1"/>
</dbReference>
<comment type="similarity">
    <text evidence="1">Belongs to the short-chain dehydrogenases/reductases (SDR) family.</text>
</comment>
<dbReference type="PRINTS" id="PR00081">
    <property type="entry name" value="GDHRDH"/>
</dbReference>
<dbReference type="Pfam" id="PF00106">
    <property type="entry name" value="adh_short"/>
    <property type="match status" value="1"/>
</dbReference>
<dbReference type="PANTHER" id="PTHR24320">
    <property type="entry name" value="RETINOL DEHYDROGENASE"/>
    <property type="match status" value="1"/>
</dbReference>
<name>A0A8E2EXD4_9PEZI</name>
<keyword evidence="3" id="KW-0560">Oxidoreductase</keyword>